<dbReference type="AlphaFoldDB" id="A0A5C3KLR4"/>
<name>A0A5C3KLR4_COPMA</name>
<dbReference type="CDD" id="cd00143">
    <property type="entry name" value="PP2Cc"/>
    <property type="match status" value="1"/>
</dbReference>
<dbReference type="SUPFAM" id="SSF81606">
    <property type="entry name" value="PP2C-like"/>
    <property type="match status" value="1"/>
</dbReference>
<dbReference type="Proteomes" id="UP000307440">
    <property type="component" value="Unassembled WGS sequence"/>
</dbReference>
<dbReference type="InterPro" id="IPR015655">
    <property type="entry name" value="PP2C"/>
</dbReference>
<dbReference type="EMBL" id="ML210283">
    <property type="protein sequence ID" value="TFK20935.1"/>
    <property type="molecule type" value="Genomic_DNA"/>
</dbReference>
<dbReference type="PANTHER" id="PTHR13832:SF792">
    <property type="entry name" value="GM14286P"/>
    <property type="match status" value="1"/>
</dbReference>
<protein>
    <submittedName>
        <fullName evidence="2">Protein serine/threonine phosphatase 2C</fullName>
    </submittedName>
</protein>
<proteinExistence type="predicted"/>
<sequence length="419" mass="46506">MGDTSLQQQQPCIQPPPGPWKYTLLTEPALSSTLAQKSAASIVDDTHHVSFQPCSDPAEASQDRFSVQNWEISGGVWRFRAVFDGHGGHEAVDYTLQHLPALIERNLRAFLEHKGQGLPGSPSSYAPGDISKLITDSISSFDDGMTAALFDLFPGNAVRDLSDEVIDDIIHDPANYPTVIRCMRGTTVLISLTNPLNKDLWVASLGDCRAVLATRLKGGQWVGKELSYNHNGSDPSEVRKLIQEHPREPFVIEDDRVLGSIAVTRAIGDHVFKVPRIYTERVFLKCRPGFKTTIKKVESIVPRILTPPYVSNAAETTHFTLDDSQDNDPIRHKLDMVLFLFSDGLYDLYEMESGSAAVGMQGYWSYVLRNALSRPGENLALNLLRHGLGGNNEDKVSQMLMGESSYRWMDDTTILAQHL</sequence>
<dbReference type="GO" id="GO:0004722">
    <property type="term" value="F:protein serine/threonine phosphatase activity"/>
    <property type="evidence" value="ECO:0007669"/>
    <property type="project" value="InterPro"/>
</dbReference>
<reference evidence="2 3" key="1">
    <citation type="journal article" date="2019" name="Nat. Ecol. Evol.">
        <title>Megaphylogeny resolves global patterns of mushroom evolution.</title>
        <authorList>
            <person name="Varga T."/>
            <person name="Krizsan K."/>
            <person name="Foldi C."/>
            <person name="Dima B."/>
            <person name="Sanchez-Garcia M."/>
            <person name="Sanchez-Ramirez S."/>
            <person name="Szollosi G.J."/>
            <person name="Szarkandi J.G."/>
            <person name="Papp V."/>
            <person name="Albert L."/>
            <person name="Andreopoulos W."/>
            <person name="Angelini C."/>
            <person name="Antonin V."/>
            <person name="Barry K.W."/>
            <person name="Bougher N.L."/>
            <person name="Buchanan P."/>
            <person name="Buyck B."/>
            <person name="Bense V."/>
            <person name="Catcheside P."/>
            <person name="Chovatia M."/>
            <person name="Cooper J."/>
            <person name="Damon W."/>
            <person name="Desjardin D."/>
            <person name="Finy P."/>
            <person name="Geml J."/>
            <person name="Haridas S."/>
            <person name="Hughes K."/>
            <person name="Justo A."/>
            <person name="Karasinski D."/>
            <person name="Kautmanova I."/>
            <person name="Kiss B."/>
            <person name="Kocsube S."/>
            <person name="Kotiranta H."/>
            <person name="LaButti K.M."/>
            <person name="Lechner B.E."/>
            <person name="Liimatainen K."/>
            <person name="Lipzen A."/>
            <person name="Lukacs Z."/>
            <person name="Mihaltcheva S."/>
            <person name="Morgado L.N."/>
            <person name="Niskanen T."/>
            <person name="Noordeloos M.E."/>
            <person name="Ohm R.A."/>
            <person name="Ortiz-Santana B."/>
            <person name="Ovrebo C."/>
            <person name="Racz N."/>
            <person name="Riley R."/>
            <person name="Savchenko A."/>
            <person name="Shiryaev A."/>
            <person name="Soop K."/>
            <person name="Spirin V."/>
            <person name="Szebenyi C."/>
            <person name="Tomsovsky M."/>
            <person name="Tulloss R.E."/>
            <person name="Uehling J."/>
            <person name="Grigoriev I.V."/>
            <person name="Vagvolgyi C."/>
            <person name="Papp T."/>
            <person name="Martin F.M."/>
            <person name="Miettinen O."/>
            <person name="Hibbett D.S."/>
            <person name="Nagy L.G."/>
        </authorList>
    </citation>
    <scope>NUCLEOTIDE SEQUENCE [LARGE SCALE GENOMIC DNA]</scope>
    <source>
        <strain evidence="2 3">CBS 121175</strain>
    </source>
</reference>
<organism evidence="2 3">
    <name type="scientific">Coprinopsis marcescibilis</name>
    <name type="common">Agaric fungus</name>
    <name type="synonym">Psathyrella marcescibilis</name>
    <dbReference type="NCBI Taxonomy" id="230819"/>
    <lineage>
        <taxon>Eukaryota</taxon>
        <taxon>Fungi</taxon>
        <taxon>Dikarya</taxon>
        <taxon>Basidiomycota</taxon>
        <taxon>Agaricomycotina</taxon>
        <taxon>Agaricomycetes</taxon>
        <taxon>Agaricomycetidae</taxon>
        <taxon>Agaricales</taxon>
        <taxon>Agaricineae</taxon>
        <taxon>Psathyrellaceae</taxon>
        <taxon>Coprinopsis</taxon>
    </lineage>
</organism>
<accession>A0A5C3KLR4</accession>
<evidence type="ECO:0000313" key="2">
    <source>
        <dbReference type="EMBL" id="TFK20935.1"/>
    </source>
</evidence>
<dbReference type="InterPro" id="IPR001932">
    <property type="entry name" value="PPM-type_phosphatase-like_dom"/>
</dbReference>
<evidence type="ECO:0000259" key="1">
    <source>
        <dbReference type="PROSITE" id="PS51746"/>
    </source>
</evidence>
<dbReference type="InterPro" id="IPR036457">
    <property type="entry name" value="PPM-type-like_dom_sf"/>
</dbReference>
<dbReference type="OrthoDB" id="420076at2759"/>
<dbReference type="PANTHER" id="PTHR13832">
    <property type="entry name" value="PROTEIN PHOSPHATASE 2C"/>
    <property type="match status" value="1"/>
</dbReference>
<dbReference type="STRING" id="230819.A0A5C3KLR4"/>
<dbReference type="Gene3D" id="3.60.40.10">
    <property type="entry name" value="PPM-type phosphatase domain"/>
    <property type="match status" value="1"/>
</dbReference>
<evidence type="ECO:0000313" key="3">
    <source>
        <dbReference type="Proteomes" id="UP000307440"/>
    </source>
</evidence>
<gene>
    <name evidence="2" type="ORF">FA15DRAFT_673048</name>
</gene>
<dbReference type="PROSITE" id="PS51746">
    <property type="entry name" value="PPM_2"/>
    <property type="match status" value="1"/>
</dbReference>
<keyword evidence="3" id="KW-1185">Reference proteome</keyword>
<dbReference type="SMART" id="SM00332">
    <property type="entry name" value="PP2Cc"/>
    <property type="match status" value="1"/>
</dbReference>
<feature type="domain" description="PPM-type phosphatase" evidence="1">
    <location>
        <begin position="61"/>
        <end position="419"/>
    </location>
</feature>
<dbReference type="Pfam" id="PF00481">
    <property type="entry name" value="PP2C"/>
    <property type="match status" value="1"/>
</dbReference>